<dbReference type="AlphaFoldDB" id="A0A1V9RBJ6"/>
<proteinExistence type="predicted"/>
<keyword evidence="1" id="KW-1133">Transmembrane helix</keyword>
<dbReference type="EMBL" id="NBEF01000017">
    <property type="protein sequence ID" value="OQQ90520.1"/>
    <property type="molecule type" value="Genomic_DNA"/>
</dbReference>
<keyword evidence="1" id="KW-0472">Membrane</keyword>
<sequence length="255" mass="29548">MKRRFIWSLIILSFIFTIINIVTSILGKTYINLLGITSLGPILIAIYQESDYVYISWNRLRSFFKNQTTKFEMTFYIRNESENTLKKINSSLKSTINYLELSFSNGSKRQFNGSYVNMNLLTNKQLGFTVEISNDSLSNQLGTVAIKIKFQVSSRDVFACWSLAKSFREKILEKIENNYSRIDVNIDMSSSSVNPFYRLTIKNIDNKKINNFELEFSESSHLKVKIKQYSIYATSTEISDLDRVINQYVPLTKIG</sequence>
<protein>
    <submittedName>
        <fullName evidence="2">Uncharacterized protein</fullName>
    </submittedName>
</protein>
<name>A0A1V9RBJ6_9LACO</name>
<evidence type="ECO:0000313" key="2">
    <source>
        <dbReference type="EMBL" id="OQQ90520.1"/>
    </source>
</evidence>
<gene>
    <name evidence="2" type="ORF">B6U56_04340</name>
</gene>
<dbReference type="RefSeq" id="WP_081534296.1">
    <property type="nucleotide sequence ID" value="NZ_NBEF01000017.1"/>
</dbReference>
<dbReference type="Proteomes" id="UP000192575">
    <property type="component" value="Unassembled WGS sequence"/>
</dbReference>
<comment type="caution">
    <text evidence="2">The sequence shown here is derived from an EMBL/GenBank/DDBJ whole genome shotgun (WGS) entry which is preliminary data.</text>
</comment>
<keyword evidence="1" id="KW-0812">Transmembrane</keyword>
<feature type="transmembrane region" description="Helical" evidence="1">
    <location>
        <begin position="5"/>
        <end position="23"/>
    </location>
</feature>
<organism evidence="2 3">
    <name type="scientific">Ligilactobacillus salivarius</name>
    <dbReference type="NCBI Taxonomy" id="1624"/>
    <lineage>
        <taxon>Bacteria</taxon>
        <taxon>Bacillati</taxon>
        <taxon>Bacillota</taxon>
        <taxon>Bacilli</taxon>
        <taxon>Lactobacillales</taxon>
        <taxon>Lactobacillaceae</taxon>
        <taxon>Ligilactobacillus</taxon>
    </lineage>
</organism>
<accession>A0A1V9RBJ6</accession>
<evidence type="ECO:0000256" key="1">
    <source>
        <dbReference type="SAM" id="Phobius"/>
    </source>
</evidence>
<evidence type="ECO:0000313" key="3">
    <source>
        <dbReference type="Proteomes" id="UP000192575"/>
    </source>
</evidence>
<reference evidence="2 3" key="1">
    <citation type="submission" date="2017-03" db="EMBL/GenBank/DDBJ databases">
        <title>Phylogenomics and comparative genomics of Lactobacillus salivarius, a mammalian gut commensal.</title>
        <authorList>
            <person name="Harris H.M."/>
        </authorList>
    </citation>
    <scope>NUCLEOTIDE SEQUENCE [LARGE SCALE GENOMIC DNA]</scope>
    <source>
        <strain evidence="2 3">JCM 1047</strain>
    </source>
</reference>